<evidence type="ECO:0000256" key="8">
    <source>
        <dbReference type="ARBA" id="ARBA00023136"/>
    </source>
</evidence>
<comment type="caution">
    <text evidence="13">The sequence shown here is derived from an EMBL/GenBank/DDBJ whole genome shotgun (WGS) entry which is preliminary data.</text>
</comment>
<feature type="binding site" evidence="12">
    <location>
        <position position="75"/>
    </location>
    <ligand>
        <name>Na(+)</name>
        <dbReference type="ChEBI" id="CHEBI:29101"/>
        <note>structural</note>
    </ligand>
</feature>
<comment type="subcellular location">
    <subcellularLocation>
        <location evidence="1 12">Cell membrane</location>
        <topology evidence="1 12">Multi-pass membrane protein</topology>
    </subcellularLocation>
</comment>
<comment type="activity regulation">
    <text evidence="12">Na(+) is not transported, but it plays an essential structural role and its presence is essential for fluoride channel function.</text>
</comment>
<keyword evidence="12" id="KW-0479">Metal-binding</keyword>
<feature type="binding site" evidence="12">
    <location>
        <position position="78"/>
    </location>
    <ligand>
        <name>Na(+)</name>
        <dbReference type="ChEBI" id="CHEBI:29101"/>
        <note>structural</note>
    </ligand>
</feature>
<evidence type="ECO:0000256" key="2">
    <source>
        <dbReference type="ARBA" id="ARBA00022475"/>
    </source>
</evidence>
<evidence type="ECO:0000256" key="7">
    <source>
        <dbReference type="ARBA" id="ARBA00023065"/>
    </source>
</evidence>
<proteinExistence type="inferred from homology"/>
<dbReference type="HAMAP" id="MF_00454">
    <property type="entry name" value="FluC"/>
    <property type="match status" value="1"/>
</dbReference>
<keyword evidence="9 12" id="KW-0407">Ion channel</keyword>
<dbReference type="EMBL" id="JAAEDI010000025">
    <property type="protein sequence ID" value="MBR0652133.1"/>
    <property type="molecule type" value="Genomic_DNA"/>
</dbReference>
<keyword evidence="5 12" id="KW-1133">Transmembrane helix</keyword>
<organism evidence="13 14">
    <name type="scientific">Neoroseomonas terrae</name>
    <dbReference type="NCBI Taxonomy" id="424799"/>
    <lineage>
        <taxon>Bacteria</taxon>
        <taxon>Pseudomonadati</taxon>
        <taxon>Pseudomonadota</taxon>
        <taxon>Alphaproteobacteria</taxon>
        <taxon>Acetobacterales</taxon>
        <taxon>Acetobacteraceae</taxon>
        <taxon>Neoroseomonas</taxon>
    </lineage>
</organism>
<evidence type="ECO:0000256" key="10">
    <source>
        <dbReference type="ARBA" id="ARBA00035120"/>
    </source>
</evidence>
<evidence type="ECO:0000313" key="14">
    <source>
        <dbReference type="Proteomes" id="UP000698752"/>
    </source>
</evidence>
<comment type="function">
    <text evidence="12">Fluoride-specific ion channel. Important for reducing fluoride concentration in the cell, thus reducing its toxicity.</text>
</comment>
<evidence type="ECO:0000256" key="9">
    <source>
        <dbReference type="ARBA" id="ARBA00023303"/>
    </source>
</evidence>
<dbReference type="InterPro" id="IPR003691">
    <property type="entry name" value="FluC"/>
</dbReference>
<keyword evidence="14" id="KW-1185">Reference proteome</keyword>
<reference evidence="14" key="1">
    <citation type="journal article" date="2021" name="Syst. Appl. Microbiol.">
        <title>Roseomonas hellenica sp. nov., isolated from roots of wild-growing Alkanna tinctoria.</title>
        <authorList>
            <person name="Rat A."/>
            <person name="Naranjo H.D."/>
            <person name="Lebbe L."/>
            <person name="Cnockaert M."/>
            <person name="Krigas N."/>
            <person name="Grigoriadou K."/>
            <person name="Maloupa E."/>
            <person name="Willems A."/>
        </authorList>
    </citation>
    <scope>NUCLEOTIDE SEQUENCE [LARGE SCALE GENOMIC DNA]</scope>
    <source>
        <strain evidence="14">LMG 31159</strain>
    </source>
</reference>
<gene>
    <name evidence="12" type="primary">fluC</name>
    <name evidence="12" type="synonym">crcB</name>
    <name evidence="13" type="ORF">GXW78_20930</name>
</gene>
<dbReference type="PANTHER" id="PTHR28259">
    <property type="entry name" value="FLUORIDE EXPORT PROTEIN 1-RELATED"/>
    <property type="match status" value="1"/>
</dbReference>
<keyword evidence="7 12" id="KW-0406">Ion transport</keyword>
<evidence type="ECO:0000256" key="12">
    <source>
        <dbReference type="HAMAP-Rule" id="MF_00454"/>
    </source>
</evidence>
<feature type="transmembrane region" description="Helical" evidence="12">
    <location>
        <begin position="43"/>
        <end position="61"/>
    </location>
</feature>
<dbReference type="Proteomes" id="UP000698752">
    <property type="component" value="Unassembled WGS sequence"/>
</dbReference>
<keyword evidence="12" id="KW-0813">Transport</keyword>
<dbReference type="PANTHER" id="PTHR28259:SF1">
    <property type="entry name" value="FLUORIDE EXPORT PROTEIN 1-RELATED"/>
    <property type="match status" value="1"/>
</dbReference>
<feature type="transmembrane region" description="Helical" evidence="12">
    <location>
        <begin position="97"/>
        <end position="120"/>
    </location>
</feature>
<comment type="similarity">
    <text evidence="10 12">Belongs to the fluoride channel Fluc/FEX (TC 1.A.43) family.</text>
</comment>
<comment type="catalytic activity">
    <reaction evidence="11">
        <text>fluoride(in) = fluoride(out)</text>
        <dbReference type="Rhea" id="RHEA:76159"/>
        <dbReference type="ChEBI" id="CHEBI:17051"/>
    </reaction>
    <physiologicalReaction direction="left-to-right" evidence="11">
        <dbReference type="Rhea" id="RHEA:76160"/>
    </physiologicalReaction>
</comment>
<evidence type="ECO:0000256" key="4">
    <source>
        <dbReference type="ARBA" id="ARBA00022692"/>
    </source>
</evidence>
<evidence type="ECO:0000256" key="5">
    <source>
        <dbReference type="ARBA" id="ARBA00022989"/>
    </source>
</evidence>
<evidence type="ECO:0000256" key="1">
    <source>
        <dbReference type="ARBA" id="ARBA00004651"/>
    </source>
</evidence>
<name>A0ABS5EMA0_9PROT</name>
<evidence type="ECO:0000256" key="3">
    <source>
        <dbReference type="ARBA" id="ARBA00022519"/>
    </source>
</evidence>
<protein>
    <recommendedName>
        <fullName evidence="12">Fluoride-specific ion channel FluC</fullName>
    </recommendedName>
</protein>
<keyword evidence="4 12" id="KW-0812">Transmembrane</keyword>
<sequence>MAAVSLTTIALVALGGAAGSVLRYLTSVLALDWLGPAFPWGTLAVNAIGSFVIGAVAGADVEGQARLLLVAGFLGGFTTFSAFSLEATMLWDRAPALSIAYVAASVLLGATLCLAGFWLFRR</sequence>
<keyword evidence="8 12" id="KW-0472">Membrane</keyword>
<accession>A0ABS5EMA0</accession>
<keyword evidence="3" id="KW-0997">Cell inner membrane</keyword>
<evidence type="ECO:0000313" key="13">
    <source>
        <dbReference type="EMBL" id="MBR0652133.1"/>
    </source>
</evidence>
<keyword evidence="6 12" id="KW-0915">Sodium</keyword>
<evidence type="ECO:0000256" key="6">
    <source>
        <dbReference type="ARBA" id="ARBA00023053"/>
    </source>
</evidence>
<dbReference type="Pfam" id="PF02537">
    <property type="entry name" value="CRCB"/>
    <property type="match status" value="1"/>
</dbReference>
<feature type="transmembrane region" description="Helical" evidence="12">
    <location>
        <begin position="68"/>
        <end position="91"/>
    </location>
</feature>
<dbReference type="RefSeq" id="WP_211870852.1">
    <property type="nucleotide sequence ID" value="NZ_JAAEDI010000025.1"/>
</dbReference>
<evidence type="ECO:0000256" key="11">
    <source>
        <dbReference type="ARBA" id="ARBA00035585"/>
    </source>
</evidence>
<keyword evidence="2 12" id="KW-1003">Cell membrane</keyword>